<dbReference type="Proteomes" id="UP000683925">
    <property type="component" value="Unassembled WGS sequence"/>
</dbReference>
<evidence type="ECO:0000313" key="2">
    <source>
        <dbReference type="Proteomes" id="UP000683925"/>
    </source>
</evidence>
<reference evidence="1" key="1">
    <citation type="submission" date="2021-01" db="EMBL/GenBank/DDBJ databases">
        <authorList>
            <consortium name="Genoscope - CEA"/>
            <person name="William W."/>
        </authorList>
    </citation>
    <scope>NUCLEOTIDE SEQUENCE</scope>
</reference>
<proteinExistence type="predicted"/>
<organism evidence="1 2">
    <name type="scientific">Paramecium octaurelia</name>
    <dbReference type="NCBI Taxonomy" id="43137"/>
    <lineage>
        <taxon>Eukaryota</taxon>
        <taxon>Sar</taxon>
        <taxon>Alveolata</taxon>
        <taxon>Ciliophora</taxon>
        <taxon>Intramacronucleata</taxon>
        <taxon>Oligohymenophorea</taxon>
        <taxon>Peniculida</taxon>
        <taxon>Parameciidae</taxon>
        <taxon>Paramecium</taxon>
    </lineage>
</organism>
<protein>
    <submittedName>
        <fullName evidence="1">Uncharacterized protein</fullName>
    </submittedName>
</protein>
<evidence type="ECO:0000313" key="1">
    <source>
        <dbReference type="EMBL" id="CAD8137797.1"/>
    </source>
</evidence>
<keyword evidence="2" id="KW-1185">Reference proteome</keyword>
<dbReference type="PANTHER" id="PTHR33706">
    <property type="entry name" value="MORN VARIANT REPEAT PROTEIN"/>
    <property type="match status" value="1"/>
</dbReference>
<name>A0A8S1SEF9_PAROT</name>
<dbReference type="EMBL" id="CAJJDP010000008">
    <property type="protein sequence ID" value="CAD8137797.1"/>
    <property type="molecule type" value="Genomic_DNA"/>
</dbReference>
<dbReference type="OrthoDB" id="10343394at2759"/>
<dbReference type="AlphaFoldDB" id="A0A8S1SEF9"/>
<dbReference type="PANTHER" id="PTHR33706:SF1">
    <property type="entry name" value="TPR REPEAT PROTEIN"/>
    <property type="match status" value="1"/>
</dbReference>
<sequence>MQTDKQFVTFSQSDSSILHQLLNYFQDVFEQLENEFNFNLDQIRFPVLSLLDSLEKEDYIQSQHQIDGIDKDSYHDHKTQIWEQMKRTCLSIIIEKKTQVEFELSSKIKSKEKIFNLLIGTSQEKYGSKILTGPTCLGIKHGNFYFVNKDGLKEKAGMMYLNFEINTWIFSGRYIQLYKSLRKNFIVIFQMGKIVYVDDGEIIAENKADVLDNSSSWVLFNLDQIYQLKWHGNYGSNGKKIGKWKPSLEAQQITNAGGNYEANGVKTGQWIELYQDYTKISKAYFVGQYKDGLKQGKWNAYQNNKIIGGGSYDENGAKYGNWVEIVENFLGLNYLKYEGQYDGGKKRGLWKANYNQKTINLGCYDENGLKNGKWVNLYKFFNPSCRVIFIGQYNNGMKIGQWTIQQRKIIIGGGMYNDEGKKIGVWKELQPNFQLDFEVFYTGLYEEGIKQGEWKIYFQDRLIGGGNYDSQGMKHGLWKDAHQNFSYRIQVAYSGEYVKGWKKGRWNIMLIDQIIGGGNYDEGIKQGKWIEVDEKYADYHQVLCVGEYSNGMKIGRWDFLFQGNVIGGGQYEDGMKHGKWTILDSKWNRQLFIIKLDIINSFNRFVLKMV</sequence>
<accession>A0A8S1SEF9</accession>
<comment type="caution">
    <text evidence="1">The sequence shown here is derived from an EMBL/GenBank/DDBJ whole genome shotgun (WGS) entry which is preliminary data.</text>
</comment>
<gene>
    <name evidence="1" type="ORF">POCTA_138.1.T0090025</name>
</gene>